<protein>
    <recommendedName>
        <fullName evidence="2">Carbohydrate-binding/sugar hydrolysis domain-containing protein</fullName>
    </recommendedName>
</protein>
<feature type="domain" description="Carbohydrate-binding/sugar hydrolysis" evidence="2">
    <location>
        <begin position="236"/>
        <end position="376"/>
    </location>
</feature>
<dbReference type="AlphaFoldDB" id="A0A0F9DII2"/>
<dbReference type="SMART" id="SM00722">
    <property type="entry name" value="CASH"/>
    <property type="match status" value="2"/>
</dbReference>
<organism evidence="3">
    <name type="scientific">marine sediment metagenome</name>
    <dbReference type="NCBI Taxonomy" id="412755"/>
    <lineage>
        <taxon>unclassified sequences</taxon>
        <taxon>metagenomes</taxon>
        <taxon>ecological metagenomes</taxon>
    </lineage>
</organism>
<dbReference type="InterPro" id="IPR022441">
    <property type="entry name" value="Para_beta_helix_rpt-2"/>
</dbReference>
<dbReference type="Gene3D" id="2.160.20.10">
    <property type="entry name" value="Single-stranded right-handed beta-helix, Pectin lyase-like"/>
    <property type="match status" value="2"/>
</dbReference>
<evidence type="ECO:0000256" key="1">
    <source>
        <dbReference type="ARBA" id="ARBA00022737"/>
    </source>
</evidence>
<dbReference type="Pfam" id="PF13229">
    <property type="entry name" value="Beta_helix"/>
    <property type="match status" value="2"/>
</dbReference>
<dbReference type="InterPro" id="IPR012334">
    <property type="entry name" value="Pectin_lyas_fold"/>
</dbReference>
<sequence>MFYFFFLNELKSLNSYAHDYPHKTKNIGKKYFMEIKSFHFKTKISLILSIILIIVIVNKIPYYSDVNLKKVKFDDIHLSEINFVNPIFINDTDPSYDWSKTAADNDWCSGTGSFSDPYVIKNIVVNGNGLSNGIEIQNSNKYFIIENSTLYNSSVGHDFAGITLENVNNSLIFKNNVSYNNGHGIRLISSFNNSILHNIAQNNTWEGIFLRYSANNTIRNNTVLNNHRGIRISDCGSQNIVDSNYIYGHSSDFTNSVGIGIYFSYNILITNNNVFNNNYGIYLTQSANNTIMGNTINSNKRDGIGMQFSNNDNNKILNNTLVNNSYSGIRLGRGKKFLVKNNTIISSNPGITMWGSNNVTILENKIINCSSGIEVFGNNITITRNNLTNSVIRLISPNEQISSYNITRSNFINGRSVYFYSNELSLTSSNFSSPGQIILYNTNNSILSKLEVLGGGITTLSCYNITMVDNSIQGYYNG</sequence>
<evidence type="ECO:0000259" key="2">
    <source>
        <dbReference type="SMART" id="SM00722"/>
    </source>
</evidence>
<dbReference type="InterPro" id="IPR006626">
    <property type="entry name" value="PbH1"/>
</dbReference>
<dbReference type="InterPro" id="IPR039448">
    <property type="entry name" value="Beta_helix"/>
</dbReference>
<proteinExistence type="predicted"/>
<dbReference type="InterPro" id="IPR006633">
    <property type="entry name" value="Carb-bd_sugar_hydrolysis-dom"/>
</dbReference>
<dbReference type="InterPro" id="IPR011050">
    <property type="entry name" value="Pectin_lyase_fold/virulence"/>
</dbReference>
<comment type="caution">
    <text evidence="3">The sequence shown here is derived from an EMBL/GenBank/DDBJ whole genome shotgun (WGS) entry which is preliminary data.</text>
</comment>
<accession>A0A0F9DII2</accession>
<dbReference type="EMBL" id="LAZR01028800">
    <property type="protein sequence ID" value="KKL61498.1"/>
    <property type="molecule type" value="Genomic_DNA"/>
</dbReference>
<dbReference type="SMART" id="SM00710">
    <property type="entry name" value="PbH1"/>
    <property type="match status" value="10"/>
</dbReference>
<reference evidence="3" key="1">
    <citation type="journal article" date="2015" name="Nature">
        <title>Complex archaea that bridge the gap between prokaryotes and eukaryotes.</title>
        <authorList>
            <person name="Spang A."/>
            <person name="Saw J.H."/>
            <person name="Jorgensen S.L."/>
            <person name="Zaremba-Niedzwiedzka K."/>
            <person name="Martijn J."/>
            <person name="Lind A.E."/>
            <person name="van Eijk R."/>
            <person name="Schleper C."/>
            <person name="Guy L."/>
            <person name="Ettema T.J."/>
        </authorList>
    </citation>
    <scope>NUCLEOTIDE SEQUENCE</scope>
</reference>
<keyword evidence="1" id="KW-0677">Repeat</keyword>
<gene>
    <name evidence="3" type="ORF">LCGC14_2194710</name>
</gene>
<dbReference type="SUPFAM" id="SSF51126">
    <property type="entry name" value="Pectin lyase-like"/>
    <property type="match status" value="2"/>
</dbReference>
<name>A0A0F9DII2_9ZZZZ</name>
<dbReference type="NCBIfam" id="TIGR03804">
    <property type="entry name" value="para_beta_helix"/>
    <property type="match status" value="4"/>
</dbReference>
<feature type="domain" description="Carbohydrate-binding/sugar hydrolysis" evidence="2">
    <location>
        <begin position="76"/>
        <end position="233"/>
    </location>
</feature>
<feature type="non-terminal residue" evidence="3">
    <location>
        <position position="478"/>
    </location>
</feature>
<evidence type="ECO:0000313" key="3">
    <source>
        <dbReference type="EMBL" id="KKL61498.1"/>
    </source>
</evidence>